<evidence type="ECO:0000313" key="1">
    <source>
        <dbReference type="EMBL" id="OXA48592.1"/>
    </source>
</evidence>
<evidence type="ECO:0000313" key="2">
    <source>
        <dbReference type="Proteomes" id="UP000198287"/>
    </source>
</evidence>
<organism evidence="1 2">
    <name type="scientific">Folsomia candida</name>
    <name type="common">Springtail</name>
    <dbReference type="NCBI Taxonomy" id="158441"/>
    <lineage>
        <taxon>Eukaryota</taxon>
        <taxon>Metazoa</taxon>
        <taxon>Ecdysozoa</taxon>
        <taxon>Arthropoda</taxon>
        <taxon>Hexapoda</taxon>
        <taxon>Collembola</taxon>
        <taxon>Entomobryomorpha</taxon>
        <taxon>Isotomoidea</taxon>
        <taxon>Isotomidae</taxon>
        <taxon>Proisotominae</taxon>
        <taxon>Folsomia</taxon>
    </lineage>
</organism>
<comment type="caution">
    <text evidence="1">The sequence shown here is derived from an EMBL/GenBank/DDBJ whole genome shotgun (WGS) entry which is preliminary data.</text>
</comment>
<keyword evidence="2" id="KW-1185">Reference proteome</keyword>
<dbReference type="AlphaFoldDB" id="A0A226DSX4"/>
<reference evidence="1 2" key="1">
    <citation type="submission" date="2015-12" db="EMBL/GenBank/DDBJ databases">
        <title>The genome of Folsomia candida.</title>
        <authorList>
            <person name="Faddeeva A."/>
            <person name="Derks M.F."/>
            <person name="Anvar Y."/>
            <person name="Smit S."/>
            <person name="Van Straalen N."/>
            <person name="Roelofs D."/>
        </authorList>
    </citation>
    <scope>NUCLEOTIDE SEQUENCE [LARGE SCALE GENOMIC DNA]</scope>
    <source>
        <strain evidence="1 2">VU population</strain>
        <tissue evidence="1">Whole body</tissue>
    </source>
</reference>
<accession>A0A226DSX4</accession>
<protein>
    <submittedName>
        <fullName evidence="1">Uncharacterized protein</fullName>
    </submittedName>
</protein>
<sequence>MDMIIPTKYKSPWDSIMDVEGIQILIPIFLLGDCDEESLPRERDIPYRFFYFEILGRLREITEQGDQYKIRYRRIAKRLFDKLLDHIGVDEDLNPVKDKPLLDKTALHDFPIQTVKYNEGDTHGQ</sequence>
<dbReference type="EMBL" id="LNIX01000011">
    <property type="protein sequence ID" value="OXA48592.1"/>
    <property type="molecule type" value="Genomic_DNA"/>
</dbReference>
<name>A0A226DSX4_FOLCA</name>
<dbReference type="Proteomes" id="UP000198287">
    <property type="component" value="Unassembled WGS sequence"/>
</dbReference>
<gene>
    <name evidence="1" type="ORF">Fcan01_16125</name>
</gene>
<proteinExistence type="predicted"/>